<comment type="caution">
    <text evidence="2">The sequence shown here is derived from an EMBL/GenBank/DDBJ whole genome shotgun (WGS) entry which is preliminary data.</text>
</comment>
<evidence type="ECO:0008006" key="4">
    <source>
        <dbReference type="Google" id="ProtNLM"/>
    </source>
</evidence>
<evidence type="ECO:0000313" key="2">
    <source>
        <dbReference type="EMBL" id="RPE86264.1"/>
    </source>
</evidence>
<reference evidence="2 3" key="1">
    <citation type="submission" date="2018-11" db="EMBL/GenBank/DDBJ databases">
        <title>Genomic Encyclopedia of Type Strains, Phase IV (KMG-IV): sequencing the most valuable type-strain genomes for metagenomic binning, comparative biology and taxonomic classification.</title>
        <authorList>
            <person name="Goeker M."/>
        </authorList>
    </citation>
    <scope>NUCLEOTIDE SEQUENCE [LARGE SCALE GENOMIC DNA]</scope>
    <source>
        <strain evidence="2 3">DSM 27238</strain>
    </source>
</reference>
<gene>
    <name evidence="2" type="ORF">EDC46_0659</name>
</gene>
<dbReference type="EMBL" id="RKQP01000001">
    <property type="protein sequence ID" value="RPE86264.1"/>
    <property type="molecule type" value="Genomic_DNA"/>
</dbReference>
<evidence type="ECO:0000256" key="1">
    <source>
        <dbReference type="SAM" id="SignalP"/>
    </source>
</evidence>
<feature type="chain" id="PRO_5018174069" description="Lipoprotein HlpB" evidence="1">
    <location>
        <begin position="20"/>
        <end position="178"/>
    </location>
</feature>
<feature type="signal peptide" evidence="1">
    <location>
        <begin position="1"/>
        <end position="19"/>
    </location>
</feature>
<name>A0A3N4WME5_9PAST</name>
<accession>A0A3N4WME5</accession>
<dbReference type="RefSeq" id="WP_124210808.1">
    <property type="nucleotide sequence ID" value="NZ_CP016615.1"/>
</dbReference>
<sequence length="178" mass="19327">MTKFTKISLAALFSIFLSACDKPATDTATKTEAAQSSVAKTADTPADAQGVADFEKLLAWKSAQETALNQAQNDLQQGIKSQDQSKIDEGFKAFQAQVADVLKSLDELNVTNPDVVAFKAKTKESLVLSNELISTWVNAAAQPSPEVQKLVQEKAQKLIELGAELQQTQLELQKKFVK</sequence>
<proteinExistence type="predicted"/>
<keyword evidence="3" id="KW-1185">Reference proteome</keyword>
<organism evidence="2 3">
    <name type="scientific">Vespertiliibacter pulmonis</name>
    <dbReference type="NCBI Taxonomy" id="1443036"/>
    <lineage>
        <taxon>Bacteria</taxon>
        <taxon>Pseudomonadati</taxon>
        <taxon>Pseudomonadota</taxon>
        <taxon>Gammaproteobacteria</taxon>
        <taxon>Pasteurellales</taxon>
        <taxon>Pasteurellaceae</taxon>
        <taxon>Vespertiliibacter</taxon>
    </lineage>
</organism>
<dbReference type="AlphaFoldDB" id="A0A3N4WME5"/>
<dbReference type="OrthoDB" id="5678420at2"/>
<dbReference type="Proteomes" id="UP000281691">
    <property type="component" value="Unassembled WGS sequence"/>
</dbReference>
<evidence type="ECO:0000313" key="3">
    <source>
        <dbReference type="Proteomes" id="UP000281691"/>
    </source>
</evidence>
<protein>
    <recommendedName>
        <fullName evidence="4">Lipoprotein HlpB</fullName>
    </recommendedName>
</protein>
<dbReference type="PROSITE" id="PS51257">
    <property type="entry name" value="PROKAR_LIPOPROTEIN"/>
    <property type="match status" value="1"/>
</dbReference>
<keyword evidence="1" id="KW-0732">Signal</keyword>